<dbReference type="EMBL" id="KZ308568">
    <property type="protein sequence ID" value="KAG8231666.1"/>
    <property type="molecule type" value="Genomic_DNA"/>
</dbReference>
<gene>
    <name evidence="2" type="ORF">J437_LFUL007440</name>
</gene>
<feature type="transmembrane region" description="Helical" evidence="1">
    <location>
        <begin position="57"/>
        <end position="78"/>
    </location>
</feature>
<dbReference type="AlphaFoldDB" id="A0A8K0P2X1"/>
<keyword evidence="1" id="KW-0812">Transmembrane</keyword>
<evidence type="ECO:0000256" key="1">
    <source>
        <dbReference type="SAM" id="Phobius"/>
    </source>
</evidence>
<accession>A0A8K0P2X1</accession>
<name>A0A8K0P2X1_LADFU</name>
<proteinExistence type="predicted"/>
<keyword evidence="1" id="KW-0472">Membrane</keyword>
<reference evidence="2" key="1">
    <citation type="submission" date="2013-04" db="EMBL/GenBank/DDBJ databases">
        <authorList>
            <person name="Qu J."/>
            <person name="Murali S.C."/>
            <person name="Bandaranaike D."/>
            <person name="Bellair M."/>
            <person name="Blankenburg K."/>
            <person name="Chao H."/>
            <person name="Dinh H."/>
            <person name="Doddapaneni H."/>
            <person name="Downs B."/>
            <person name="Dugan-Rocha S."/>
            <person name="Elkadiri S."/>
            <person name="Gnanaolivu R.D."/>
            <person name="Hernandez B."/>
            <person name="Javaid M."/>
            <person name="Jayaseelan J.C."/>
            <person name="Lee S."/>
            <person name="Li M."/>
            <person name="Ming W."/>
            <person name="Munidasa M."/>
            <person name="Muniz J."/>
            <person name="Nguyen L."/>
            <person name="Ongeri F."/>
            <person name="Osuji N."/>
            <person name="Pu L.-L."/>
            <person name="Puazo M."/>
            <person name="Qu C."/>
            <person name="Quiroz J."/>
            <person name="Raj R."/>
            <person name="Weissenberger G."/>
            <person name="Xin Y."/>
            <person name="Zou X."/>
            <person name="Han Y."/>
            <person name="Richards S."/>
            <person name="Worley K."/>
            <person name="Muzny D."/>
            <person name="Gibbs R."/>
        </authorList>
    </citation>
    <scope>NUCLEOTIDE SEQUENCE</scope>
    <source>
        <strain evidence="2">Sampled in the wild</strain>
    </source>
</reference>
<keyword evidence="1" id="KW-1133">Transmembrane helix</keyword>
<evidence type="ECO:0000313" key="2">
    <source>
        <dbReference type="EMBL" id="KAG8231666.1"/>
    </source>
</evidence>
<comment type="caution">
    <text evidence="2">The sequence shown here is derived from an EMBL/GenBank/DDBJ whole genome shotgun (WGS) entry which is preliminary data.</text>
</comment>
<feature type="transmembrane region" description="Helical" evidence="1">
    <location>
        <begin position="12"/>
        <end position="30"/>
    </location>
</feature>
<organism evidence="2 3">
    <name type="scientific">Ladona fulva</name>
    <name type="common">Scarce chaser dragonfly</name>
    <name type="synonym">Libellula fulva</name>
    <dbReference type="NCBI Taxonomy" id="123851"/>
    <lineage>
        <taxon>Eukaryota</taxon>
        <taxon>Metazoa</taxon>
        <taxon>Ecdysozoa</taxon>
        <taxon>Arthropoda</taxon>
        <taxon>Hexapoda</taxon>
        <taxon>Insecta</taxon>
        <taxon>Pterygota</taxon>
        <taxon>Palaeoptera</taxon>
        <taxon>Odonata</taxon>
        <taxon>Epiprocta</taxon>
        <taxon>Anisoptera</taxon>
        <taxon>Libelluloidea</taxon>
        <taxon>Libellulidae</taxon>
        <taxon>Ladona</taxon>
    </lineage>
</organism>
<dbReference type="Proteomes" id="UP000792457">
    <property type="component" value="Unassembled WGS sequence"/>
</dbReference>
<evidence type="ECO:0000313" key="3">
    <source>
        <dbReference type="Proteomes" id="UP000792457"/>
    </source>
</evidence>
<dbReference type="OrthoDB" id="6775503at2759"/>
<protein>
    <submittedName>
        <fullName evidence="2">Uncharacterized protein</fullName>
    </submittedName>
</protein>
<sequence>MVNIVSHESLTAVYYANIYSHLAYGIIFWGNSSAANKPFSAHKRAIKALLITSGRPLFQFLKCLTLPCLYILSCLMFAKNNLHLFPFNSSIHSHYTRQNSNIHLYDHSLALSLKAPQHSISQIYNKLPENIKGCLSNKSFKSHAINLLTQKAYYSVHEYLNDNL</sequence>
<reference evidence="2" key="2">
    <citation type="submission" date="2017-10" db="EMBL/GenBank/DDBJ databases">
        <title>Ladona fulva Genome sequencing and assembly.</title>
        <authorList>
            <person name="Murali S."/>
            <person name="Richards S."/>
            <person name="Bandaranaike D."/>
            <person name="Bellair M."/>
            <person name="Blankenburg K."/>
            <person name="Chao H."/>
            <person name="Dinh H."/>
            <person name="Doddapaneni H."/>
            <person name="Dugan-Rocha S."/>
            <person name="Elkadiri S."/>
            <person name="Gnanaolivu R."/>
            <person name="Hernandez B."/>
            <person name="Skinner E."/>
            <person name="Javaid M."/>
            <person name="Lee S."/>
            <person name="Li M."/>
            <person name="Ming W."/>
            <person name="Munidasa M."/>
            <person name="Muniz J."/>
            <person name="Nguyen L."/>
            <person name="Hughes D."/>
            <person name="Osuji N."/>
            <person name="Pu L.-L."/>
            <person name="Puazo M."/>
            <person name="Qu C."/>
            <person name="Quiroz J."/>
            <person name="Raj R."/>
            <person name="Weissenberger G."/>
            <person name="Xin Y."/>
            <person name="Zou X."/>
            <person name="Han Y."/>
            <person name="Worley K."/>
            <person name="Muzny D."/>
            <person name="Gibbs R."/>
        </authorList>
    </citation>
    <scope>NUCLEOTIDE SEQUENCE</scope>
    <source>
        <strain evidence="2">Sampled in the wild</strain>
    </source>
</reference>
<keyword evidence="3" id="KW-1185">Reference proteome</keyword>